<accession>X1IHY1</accession>
<sequence length="34" mass="3729">GLSLTSTLTLGEETEDGGEVEDFLEELEEDVKED</sequence>
<comment type="caution">
    <text evidence="2">The sequence shown here is derived from an EMBL/GenBank/DDBJ whole genome shotgun (WGS) entry which is preliminary data.</text>
</comment>
<reference evidence="2" key="1">
    <citation type="journal article" date="2014" name="Front. Microbiol.">
        <title>High frequency of phylogenetically diverse reductive dehalogenase-homologous genes in deep subseafloor sedimentary metagenomes.</title>
        <authorList>
            <person name="Kawai M."/>
            <person name="Futagami T."/>
            <person name="Toyoda A."/>
            <person name="Takaki Y."/>
            <person name="Nishi S."/>
            <person name="Hori S."/>
            <person name="Arai W."/>
            <person name="Tsubouchi T."/>
            <person name="Morono Y."/>
            <person name="Uchiyama I."/>
            <person name="Ito T."/>
            <person name="Fujiyama A."/>
            <person name="Inagaki F."/>
            <person name="Takami H."/>
        </authorList>
    </citation>
    <scope>NUCLEOTIDE SEQUENCE</scope>
    <source>
        <strain evidence="2">Expedition CK06-06</strain>
    </source>
</reference>
<name>X1IHY1_9ZZZZ</name>
<feature type="non-terminal residue" evidence="2">
    <location>
        <position position="1"/>
    </location>
</feature>
<organism evidence="2">
    <name type="scientific">marine sediment metagenome</name>
    <dbReference type="NCBI Taxonomy" id="412755"/>
    <lineage>
        <taxon>unclassified sequences</taxon>
        <taxon>metagenomes</taxon>
        <taxon>ecological metagenomes</taxon>
    </lineage>
</organism>
<proteinExistence type="predicted"/>
<evidence type="ECO:0000313" key="2">
    <source>
        <dbReference type="EMBL" id="GAH65739.1"/>
    </source>
</evidence>
<evidence type="ECO:0000256" key="1">
    <source>
        <dbReference type="SAM" id="MobiDB-lite"/>
    </source>
</evidence>
<gene>
    <name evidence="2" type="ORF">S03H2_46680</name>
</gene>
<protein>
    <submittedName>
        <fullName evidence="2">Uncharacterized protein</fullName>
    </submittedName>
</protein>
<feature type="compositionally biased region" description="Acidic residues" evidence="1">
    <location>
        <begin position="12"/>
        <end position="34"/>
    </location>
</feature>
<feature type="compositionally biased region" description="Low complexity" evidence="1">
    <location>
        <begin position="1"/>
        <end position="11"/>
    </location>
</feature>
<dbReference type="AlphaFoldDB" id="X1IHY1"/>
<dbReference type="EMBL" id="BARU01029338">
    <property type="protein sequence ID" value="GAH65739.1"/>
    <property type="molecule type" value="Genomic_DNA"/>
</dbReference>
<feature type="region of interest" description="Disordered" evidence="1">
    <location>
        <begin position="1"/>
        <end position="34"/>
    </location>
</feature>